<keyword evidence="8" id="KW-0472">Membrane</keyword>
<evidence type="ECO:0000256" key="4">
    <source>
        <dbReference type="ARBA" id="ARBA00022984"/>
    </source>
</evidence>
<dbReference type="RefSeq" id="WP_248613734.1">
    <property type="nucleotide sequence ID" value="NZ_JACHMA010000001.1"/>
</dbReference>
<dbReference type="PROSITE" id="PS52029">
    <property type="entry name" value="LD_TPASE"/>
    <property type="match status" value="1"/>
</dbReference>
<dbReference type="Pfam" id="PF03734">
    <property type="entry name" value="YkuD"/>
    <property type="match status" value="1"/>
</dbReference>
<dbReference type="Gene3D" id="2.40.440.10">
    <property type="entry name" value="L,D-transpeptidase catalytic domain-like"/>
    <property type="match status" value="1"/>
</dbReference>
<keyword evidence="5 6" id="KW-0961">Cell wall biogenesis/degradation</keyword>
<keyword evidence="8" id="KW-1133">Transmembrane helix</keyword>
<feature type="active site" description="Nucleophile" evidence="6">
    <location>
        <position position="496"/>
    </location>
</feature>
<sequence length="521" mass="56700">MAKLEQGLGSSRPPEPLDSPLPSGIKRPSLPPPPPGKPPRKRHVKLWVTLGILAVMLGSVGTAFGVYHHQNRELALPGIRVAGKSVAGMNEPQLAKFFDAKVRDTKLELQGAAVPAVSASELGITVDSKQTTREVLKPNRQLATFITAMFQEKKVPLKLQVDYATLYAKAVALTPIQGQSRAPIEPAIKADAKSEKFEVTAGQPGFGINPYWLKDQMMQALNQNDPKTVQVKNEVVQPFHREAELQPLVDEANGYLTVKLELQGQEELYQAKTSEKIGFVKIPSGVDKLPEHVDIDREAIGKWVEKQGEAENTPGTNGIRMLNAAGKIITVRSEKKDGKEVSNLTQLKTGAAESFAAKKDFVQNMELKTVPAKWEDKVAAPGAETLPFVASAGEKWIDINTSPEVRTVTGYVGTEKVSGPYPMVPGNPGTPTITGQFKVYIKRSTQTMRGFNPDGTRYELPNIHWILYFHGDYATHSASNWRSTFGPGAPGGSHGCVNMAEDTAKAIYDFADLGTPVVVHN</sequence>
<evidence type="ECO:0000256" key="1">
    <source>
        <dbReference type="ARBA" id="ARBA00004752"/>
    </source>
</evidence>
<feature type="region of interest" description="Disordered" evidence="7">
    <location>
        <begin position="1"/>
        <end position="41"/>
    </location>
</feature>
<keyword evidence="2" id="KW-0808">Transferase</keyword>
<feature type="active site" description="Proton donor/acceptor" evidence="6">
    <location>
        <position position="476"/>
    </location>
</feature>
<comment type="caution">
    <text evidence="10">The sequence shown here is derived from an EMBL/GenBank/DDBJ whole genome shotgun (WGS) entry which is preliminary data.</text>
</comment>
<dbReference type="GO" id="GO:0071555">
    <property type="term" value="P:cell wall organization"/>
    <property type="evidence" value="ECO:0007669"/>
    <property type="project" value="UniProtKB-UniRule"/>
</dbReference>
<evidence type="ECO:0000256" key="8">
    <source>
        <dbReference type="SAM" id="Phobius"/>
    </source>
</evidence>
<keyword evidence="4 6" id="KW-0573">Peptidoglycan synthesis</keyword>
<dbReference type="UniPathway" id="UPA00219"/>
<proteinExistence type="predicted"/>
<keyword evidence="3 6" id="KW-0133">Cell shape</keyword>
<dbReference type="GO" id="GO:0005576">
    <property type="term" value="C:extracellular region"/>
    <property type="evidence" value="ECO:0007669"/>
    <property type="project" value="TreeGrafter"/>
</dbReference>
<organism evidence="10 11">
    <name type="scientific">Mobiluncus mulieris</name>
    <dbReference type="NCBI Taxonomy" id="2052"/>
    <lineage>
        <taxon>Bacteria</taxon>
        <taxon>Bacillati</taxon>
        <taxon>Actinomycetota</taxon>
        <taxon>Actinomycetes</taxon>
        <taxon>Actinomycetales</taxon>
        <taxon>Actinomycetaceae</taxon>
        <taxon>Mobiluncus</taxon>
    </lineage>
</organism>
<dbReference type="AlphaFoldDB" id="A0A8G2HR69"/>
<evidence type="ECO:0000256" key="7">
    <source>
        <dbReference type="SAM" id="MobiDB-lite"/>
    </source>
</evidence>
<evidence type="ECO:0000256" key="2">
    <source>
        <dbReference type="ARBA" id="ARBA00022679"/>
    </source>
</evidence>
<protein>
    <submittedName>
        <fullName evidence="10">Uncharacterized vancomycin resistance protein</fullName>
    </submittedName>
</protein>
<evidence type="ECO:0000259" key="9">
    <source>
        <dbReference type="PROSITE" id="PS52029"/>
    </source>
</evidence>
<dbReference type="InterPro" id="IPR038063">
    <property type="entry name" value="Transpep_catalytic_dom"/>
</dbReference>
<dbReference type="PANTHER" id="PTHR30582:SF2">
    <property type="entry name" value="L,D-TRANSPEPTIDASE YCIB-RELATED"/>
    <property type="match status" value="1"/>
</dbReference>
<dbReference type="InterPro" id="IPR050979">
    <property type="entry name" value="LD-transpeptidase"/>
</dbReference>
<feature type="domain" description="L,D-TPase catalytic" evidence="9">
    <location>
        <begin position="395"/>
        <end position="520"/>
    </location>
</feature>
<dbReference type="GO" id="GO:0016740">
    <property type="term" value="F:transferase activity"/>
    <property type="evidence" value="ECO:0007669"/>
    <property type="project" value="UniProtKB-KW"/>
</dbReference>
<evidence type="ECO:0000256" key="6">
    <source>
        <dbReference type="PROSITE-ProRule" id="PRU01373"/>
    </source>
</evidence>
<evidence type="ECO:0000256" key="3">
    <source>
        <dbReference type="ARBA" id="ARBA00022960"/>
    </source>
</evidence>
<evidence type="ECO:0000313" key="11">
    <source>
        <dbReference type="Proteomes" id="UP000255284"/>
    </source>
</evidence>
<keyword evidence="8" id="KW-0812">Transmembrane</keyword>
<dbReference type="SUPFAM" id="SSF141523">
    <property type="entry name" value="L,D-transpeptidase catalytic domain-like"/>
    <property type="match status" value="1"/>
</dbReference>
<dbReference type="EMBL" id="UGGQ01000006">
    <property type="protein sequence ID" value="STO15835.1"/>
    <property type="molecule type" value="Genomic_DNA"/>
</dbReference>
<feature type="transmembrane region" description="Helical" evidence="8">
    <location>
        <begin position="46"/>
        <end position="67"/>
    </location>
</feature>
<evidence type="ECO:0000313" key="10">
    <source>
        <dbReference type="EMBL" id="STO15835.1"/>
    </source>
</evidence>
<dbReference type="InterPro" id="IPR005490">
    <property type="entry name" value="LD_TPept_cat_dom"/>
</dbReference>
<dbReference type="CDD" id="cd16913">
    <property type="entry name" value="YkuD_like"/>
    <property type="match status" value="1"/>
</dbReference>
<dbReference type="GO" id="GO:0071972">
    <property type="term" value="F:peptidoglycan L,D-transpeptidase activity"/>
    <property type="evidence" value="ECO:0007669"/>
    <property type="project" value="TreeGrafter"/>
</dbReference>
<dbReference type="GO" id="GO:0008360">
    <property type="term" value="P:regulation of cell shape"/>
    <property type="evidence" value="ECO:0007669"/>
    <property type="project" value="UniProtKB-UniRule"/>
</dbReference>
<dbReference type="PANTHER" id="PTHR30582">
    <property type="entry name" value="L,D-TRANSPEPTIDASE"/>
    <property type="match status" value="1"/>
</dbReference>
<reference evidence="10 11" key="1">
    <citation type="submission" date="2018-06" db="EMBL/GenBank/DDBJ databases">
        <authorList>
            <consortium name="Pathogen Informatics"/>
            <person name="Doyle S."/>
        </authorList>
    </citation>
    <scope>NUCLEOTIDE SEQUENCE [LARGE SCALE GENOMIC DNA]</scope>
    <source>
        <strain evidence="10 11">NCTC11819</strain>
    </source>
</reference>
<evidence type="ECO:0000256" key="5">
    <source>
        <dbReference type="ARBA" id="ARBA00023316"/>
    </source>
</evidence>
<name>A0A8G2HR69_9ACTO</name>
<gene>
    <name evidence="10" type="ORF">NCTC11819_00379</name>
</gene>
<accession>A0A8G2HR69</accession>
<dbReference type="GeneID" id="61167363"/>
<dbReference type="Proteomes" id="UP000255284">
    <property type="component" value="Unassembled WGS sequence"/>
</dbReference>
<dbReference type="GO" id="GO:0018104">
    <property type="term" value="P:peptidoglycan-protein cross-linking"/>
    <property type="evidence" value="ECO:0007669"/>
    <property type="project" value="TreeGrafter"/>
</dbReference>
<comment type="pathway">
    <text evidence="1 6">Cell wall biogenesis; peptidoglycan biosynthesis.</text>
</comment>